<proteinExistence type="predicted"/>
<gene>
    <name evidence="2" type="ORF">BDV24DRAFT_161669</name>
</gene>
<accession>A0A5N6YFJ3</accession>
<dbReference type="Proteomes" id="UP000325558">
    <property type="component" value="Unassembled WGS sequence"/>
</dbReference>
<dbReference type="EMBL" id="ML737130">
    <property type="protein sequence ID" value="KAE8343229.1"/>
    <property type="molecule type" value="Genomic_DNA"/>
</dbReference>
<evidence type="ECO:0000259" key="1">
    <source>
        <dbReference type="Pfam" id="PF01636"/>
    </source>
</evidence>
<dbReference type="InterPro" id="IPR002575">
    <property type="entry name" value="Aminoglycoside_PTrfase"/>
</dbReference>
<dbReference type="PANTHER" id="PTHR21310">
    <property type="entry name" value="AMINOGLYCOSIDE PHOSPHOTRANSFERASE-RELATED-RELATED"/>
    <property type="match status" value="1"/>
</dbReference>
<organism evidence="2">
    <name type="scientific">Aspergillus arachidicola</name>
    <dbReference type="NCBI Taxonomy" id="656916"/>
    <lineage>
        <taxon>Eukaryota</taxon>
        <taxon>Fungi</taxon>
        <taxon>Dikarya</taxon>
        <taxon>Ascomycota</taxon>
        <taxon>Pezizomycotina</taxon>
        <taxon>Eurotiomycetes</taxon>
        <taxon>Eurotiomycetidae</taxon>
        <taxon>Eurotiales</taxon>
        <taxon>Aspergillaceae</taxon>
        <taxon>Aspergillus</taxon>
        <taxon>Aspergillus subgen. Circumdati</taxon>
    </lineage>
</organism>
<dbReference type="InterPro" id="IPR051678">
    <property type="entry name" value="AGP_Transferase"/>
</dbReference>
<dbReference type="Pfam" id="PF01636">
    <property type="entry name" value="APH"/>
    <property type="match status" value="1"/>
</dbReference>
<evidence type="ECO:0000313" key="2">
    <source>
        <dbReference type="EMBL" id="KAE8343229.1"/>
    </source>
</evidence>
<dbReference type="Gene3D" id="3.90.1200.10">
    <property type="match status" value="1"/>
</dbReference>
<reference evidence="2" key="1">
    <citation type="submission" date="2019-04" db="EMBL/GenBank/DDBJ databases">
        <title>Friends and foes A comparative genomics study of 23 Aspergillus species from section Flavi.</title>
        <authorList>
            <consortium name="DOE Joint Genome Institute"/>
            <person name="Kjaerbolling I."/>
            <person name="Vesth T."/>
            <person name="Frisvad J.C."/>
            <person name="Nybo J.L."/>
            <person name="Theobald S."/>
            <person name="Kildgaard S."/>
            <person name="Isbrandt T."/>
            <person name="Kuo A."/>
            <person name="Sato A."/>
            <person name="Lyhne E.K."/>
            <person name="Kogle M.E."/>
            <person name="Wiebenga A."/>
            <person name="Kun R.S."/>
            <person name="Lubbers R.J."/>
            <person name="Makela M.R."/>
            <person name="Barry K."/>
            <person name="Chovatia M."/>
            <person name="Clum A."/>
            <person name="Daum C."/>
            <person name="Haridas S."/>
            <person name="He G."/>
            <person name="LaButti K."/>
            <person name="Lipzen A."/>
            <person name="Mondo S."/>
            <person name="Riley R."/>
            <person name="Salamov A."/>
            <person name="Simmons B.A."/>
            <person name="Magnuson J.K."/>
            <person name="Henrissat B."/>
            <person name="Mortensen U.H."/>
            <person name="Larsen T.O."/>
            <person name="Devries R.P."/>
            <person name="Grigoriev I.V."/>
            <person name="Machida M."/>
            <person name="Baker S.E."/>
            <person name="Andersen M.R."/>
        </authorList>
    </citation>
    <scope>NUCLEOTIDE SEQUENCE</scope>
    <source>
        <strain evidence="2">CBS 117612</strain>
    </source>
</reference>
<sequence length="258" mass="28644">MESECWTMQLIQRETNIPVPHVRMVESDPNSPVGASFMLMDCLRGNVGMDLSMALPSEHKLGGFSTMVKIQIKMFNIRLPKIGKTTGINDDGSYRQGPIPGLGGPFNTAAEFFRAWSTKVEFGLSHDQLKDAAGSFADEISISGLAFKALMNDMGEELSSSNEDTFPICHGDFGHNNILFDDNYRLLGVIDWEGALAAPCEISGEFPLTLSVVPPTMDVSWNYDENGHPKDAETRQRFADRELYFAIVRQLEKERGLT</sequence>
<protein>
    <recommendedName>
        <fullName evidence="1">Aminoglycoside phosphotransferase domain-containing protein</fullName>
    </recommendedName>
</protein>
<feature type="domain" description="Aminoglycoside phosphotransferase" evidence="1">
    <location>
        <begin position="164"/>
        <end position="196"/>
    </location>
</feature>
<name>A0A5N6YFJ3_9EURO</name>
<dbReference type="PANTHER" id="PTHR21310:SF15">
    <property type="entry name" value="AMINOGLYCOSIDE PHOSPHOTRANSFERASE DOMAIN-CONTAINING PROTEIN"/>
    <property type="match status" value="1"/>
</dbReference>
<dbReference type="SUPFAM" id="SSF56112">
    <property type="entry name" value="Protein kinase-like (PK-like)"/>
    <property type="match status" value="1"/>
</dbReference>
<dbReference type="AlphaFoldDB" id="A0A5N6YFJ3"/>
<dbReference type="InterPro" id="IPR011009">
    <property type="entry name" value="Kinase-like_dom_sf"/>
</dbReference>
<dbReference type="OrthoDB" id="4495869at2759"/>